<dbReference type="VEuPathDB" id="TriTrypDB:LdBPK_221010.1"/>
<reference evidence="5" key="2">
    <citation type="submission" date="2019-02" db="EMBL/GenBank/DDBJ databases">
        <title>FDA dAtabase for Regulatory Grade micrObial Sequences (FDA-ARGOS): Supporting development and validation of Infectious Disease Dx tests.</title>
        <authorList>
            <person name="Duncan R."/>
            <person name="Fisher C."/>
            <person name="Tallon L."/>
            <person name="Sadzewicz L."/>
            <person name="Sengamalay N."/>
            <person name="Ott S."/>
            <person name="Godinez A."/>
            <person name="Nagaraj S."/>
            <person name="Vavikolanu K."/>
            <person name="Vyas G."/>
            <person name="Nadendla S."/>
            <person name="Aluvathingal J."/>
            <person name="Sichtig H."/>
        </authorList>
    </citation>
    <scope>NUCLEOTIDE SEQUENCE [LARGE SCALE GENOMIC DNA]</scope>
    <source>
        <strain evidence="5">FDAARGOS_360</strain>
    </source>
</reference>
<dbReference type="Gene3D" id="3.10.490.10">
    <property type="entry name" value="Gamma-glutamyl cyclotransferase-like"/>
    <property type="match status" value="1"/>
</dbReference>
<reference evidence="4" key="1">
    <citation type="submission" date="2019-02" db="EMBL/GenBank/DDBJ databases">
        <title>FDA dAtabase for Regulatory Grade micrObial Sequences (FDA-ARGOS): Supporting development and validation of Infectious Disease Dx tests.</title>
        <authorList>
            <person name="Duncan R."/>
            <person name="Fisher C."/>
            <person name="Tallon L.J."/>
            <person name="Sadzewicz L."/>
            <person name="Sengamalay N."/>
            <person name="Ott S."/>
            <person name="Godinez A."/>
            <person name="Nagaraj S."/>
            <person name="Nadendla S."/>
            <person name="Sichtig H."/>
        </authorList>
    </citation>
    <scope>NUCLEOTIDE SEQUENCE</scope>
    <source>
        <strain evidence="4">FDAARGOS_360</strain>
    </source>
</reference>
<evidence type="ECO:0000313" key="3">
    <source>
        <dbReference type="EMBL" id="CAC5430083.1"/>
    </source>
</evidence>
<evidence type="ECO:0000256" key="1">
    <source>
        <dbReference type="ARBA" id="ARBA00012344"/>
    </source>
</evidence>
<dbReference type="EC" id="4.3.2.7" evidence="1"/>
<dbReference type="Proteomes" id="UP000601710">
    <property type="component" value="Chromosome 22"/>
</dbReference>
<sequence>MPKIDTDVSAHHHYDAYQLPGDGSTPASHVAASLPKILTTQPELPHQQNTKTASARYHEQFGLPSFDDHVFVIFGYGSILWKQNFEFDAEYETYIKGYKRVFYQGSRDHRGVPDKPGRVVTLLPSEDKEQRVYGKAYQLPADPEKLNKIFQALDVREGGYDRVQLTLFNAHPTTGNLTTTPILPASMPKSFKTESSTQYVPPPRQNSSDVEAGDAEEVLDIFSHPNAPAVQPRKNVVCLCYIATEQNEGYVGEASMEAMAEEILSCAGVSGSNREYLFFLADCLRAMGATDPHVFELDAVAKRILRGREAEFAAGAKRVATMA</sequence>
<evidence type="ECO:0000313" key="4">
    <source>
        <dbReference type="EMBL" id="TPP54038.1"/>
    </source>
</evidence>
<reference evidence="3" key="3">
    <citation type="submission" date="2020-06" db="EMBL/GenBank/DDBJ databases">
        <authorList>
            <person name="Camacho E."/>
            <person name="Gonzalez-de la Fuente S."/>
            <person name="Rastrojo A."/>
            <person name="Peiro-Pastor R."/>
            <person name="Solana JC."/>
            <person name="Tabera L."/>
            <person name="Gamarro F."/>
            <person name="Carrasco-Ramiro F."/>
            <person name="Requena JM."/>
            <person name="Aguado B."/>
        </authorList>
    </citation>
    <scope>NUCLEOTIDE SEQUENCE</scope>
</reference>
<dbReference type="VEuPathDB" id="TriTrypDB:LdCL_220017600"/>
<dbReference type="GO" id="GO:0005737">
    <property type="term" value="C:cytoplasm"/>
    <property type="evidence" value="ECO:0007669"/>
    <property type="project" value="TreeGrafter"/>
</dbReference>
<dbReference type="InterPro" id="IPR013024">
    <property type="entry name" value="GGCT-like"/>
</dbReference>
<dbReference type="SUPFAM" id="SSF110857">
    <property type="entry name" value="Gamma-glutamyl cyclotransferase-like"/>
    <property type="match status" value="1"/>
</dbReference>
<name>A0A504Y4H9_LEIDO</name>
<dbReference type="CDD" id="cd06661">
    <property type="entry name" value="GGCT_like"/>
    <property type="match status" value="1"/>
</dbReference>
<dbReference type="GO" id="GO:0061928">
    <property type="term" value="F:glutathione specific gamma-glutamylcyclotransferase activity"/>
    <property type="evidence" value="ECO:0007669"/>
    <property type="project" value="UniProtKB-EC"/>
</dbReference>
<accession>A0A504Y4H9</accession>
<evidence type="ECO:0000313" key="5">
    <source>
        <dbReference type="Proteomes" id="UP000318821"/>
    </source>
</evidence>
<proteinExistence type="predicted"/>
<dbReference type="EMBL" id="LR812642">
    <property type="protein sequence ID" value="CAC5430083.1"/>
    <property type="molecule type" value="Genomic_DNA"/>
</dbReference>
<evidence type="ECO:0000256" key="2">
    <source>
        <dbReference type="ARBA" id="ARBA00023239"/>
    </source>
</evidence>
<dbReference type="PANTHER" id="PTHR12192">
    <property type="entry name" value="CATION TRANSPORT PROTEIN CHAC-RELATED"/>
    <property type="match status" value="1"/>
</dbReference>
<protein>
    <recommendedName>
        <fullName evidence="1">glutathione-specific gamma-glutamylcyclotransferase</fullName>
        <ecNumber evidence="1">4.3.2.7</ecNumber>
    </recommendedName>
</protein>
<dbReference type="Proteomes" id="UP000318821">
    <property type="component" value="Unassembled WGS sequence"/>
</dbReference>
<dbReference type="InterPro" id="IPR006840">
    <property type="entry name" value="ChaC"/>
</dbReference>
<organism evidence="4 5">
    <name type="scientific">Leishmania donovani</name>
    <dbReference type="NCBI Taxonomy" id="5661"/>
    <lineage>
        <taxon>Eukaryota</taxon>
        <taxon>Discoba</taxon>
        <taxon>Euglenozoa</taxon>
        <taxon>Kinetoplastea</taxon>
        <taxon>Metakinetoplastina</taxon>
        <taxon>Trypanosomatida</taxon>
        <taxon>Trypanosomatidae</taxon>
        <taxon>Leishmaniinae</taxon>
        <taxon>Leishmania</taxon>
    </lineage>
</organism>
<gene>
    <name evidence="4" type="ORF">CGC20_16250</name>
    <name evidence="3" type="ORF">LDHU3_22.1530</name>
</gene>
<dbReference type="EMBL" id="RHLD01000030">
    <property type="protein sequence ID" value="TPP54038.1"/>
    <property type="molecule type" value="Genomic_DNA"/>
</dbReference>
<dbReference type="Pfam" id="PF04752">
    <property type="entry name" value="ChaC"/>
    <property type="match status" value="1"/>
</dbReference>
<dbReference type="AlphaFoldDB" id="A0A504Y4H9"/>
<keyword evidence="2" id="KW-0456">Lyase</keyword>
<dbReference type="PANTHER" id="PTHR12192:SF2">
    <property type="entry name" value="GLUTATHIONE-SPECIFIC GAMMA-GLUTAMYLCYCLOTRANSFERASE 2"/>
    <property type="match status" value="1"/>
</dbReference>
<dbReference type="FunFam" id="3.10.490.10:FF:000019">
    <property type="entry name" value="Gamma-glutamylcyclotransferase"/>
    <property type="match status" value="1"/>
</dbReference>
<dbReference type="VEuPathDB" id="TriTrypDB:LDHU3_22.1530"/>
<dbReference type="GO" id="GO:0006751">
    <property type="term" value="P:glutathione catabolic process"/>
    <property type="evidence" value="ECO:0007669"/>
    <property type="project" value="InterPro"/>
</dbReference>
<dbReference type="InterPro" id="IPR036568">
    <property type="entry name" value="GGCT-like_sf"/>
</dbReference>